<dbReference type="AlphaFoldDB" id="A0A1V6PW30"/>
<feature type="transmembrane region" description="Helical" evidence="2">
    <location>
        <begin position="656"/>
        <end position="682"/>
    </location>
</feature>
<feature type="transmembrane region" description="Helical" evidence="2">
    <location>
        <begin position="149"/>
        <end position="174"/>
    </location>
</feature>
<name>A0A1V6PW30_9EURO</name>
<feature type="transmembrane region" description="Helical" evidence="2">
    <location>
        <begin position="81"/>
        <end position="105"/>
    </location>
</feature>
<protein>
    <submittedName>
        <fullName evidence="3">Uncharacterized protein</fullName>
    </submittedName>
</protein>
<evidence type="ECO:0000313" key="3">
    <source>
        <dbReference type="EMBL" id="OQD81163.1"/>
    </source>
</evidence>
<evidence type="ECO:0000313" key="4">
    <source>
        <dbReference type="Proteomes" id="UP000191672"/>
    </source>
</evidence>
<keyword evidence="2" id="KW-0472">Membrane</keyword>
<feature type="compositionally biased region" description="Basic and acidic residues" evidence="1">
    <location>
        <begin position="1"/>
        <end position="10"/>
    </location>
</feature>
<feature type="transmembrane region" description="Helical" evidence="2">
    <location>
        <begin position="221"/>
        <end position="242"/>
    </location>
</feature>
<gene>
    <name evidence="3" type="ORF">PENANT_c029G04821</name>
</gene>
<proteinExistence type="predicted"/>
<accession>A0A1V6PW30</accession>
<organism evidence="3 4">
    <name type="scientific">Penicillium antarcticum</name>
    <dbReference type="NCBI Taxonomy" id="416450"/>
    <lineage>
        <taxon>Eukaryota</taxon>
        <taxon>Fungi</taxon>
        <taxon>Dikarya</taxon>
        <taxon>Ascomycota</taxon>
        <taxon>Pezizomycotina</taxon>
        <taxon>Eurotiomycetes</taxon>
        <taxon>Eurotiomycetidae</taxon>
        <taxon>Eurotiales</taxon>
        <taxon>Aspergillaceae</taxon>
        <taxon>Penicillium</taxon>
    </lineage>
</organism>
<feature type="region of interest" description="Disordered" evidence="1">
    <location>
        <begin position="1"/>
        <end position="70"/>
    </location>
</feature>
<dbReference type="EMBL" id="MDYN01000029">
    <property type="protein sequence ID" value="OQD81163.1"/>
    <property type="molecule type" value="Genomic_DNA"/>
</dbReference>
<dbReference type="Proteomes" id="UP000191672">
    <property type="component" value="Unassembled WGS sequence"/>
</dbReference>
<evidence type="ECO:0000256" key="2">
    <source>
        <dbReference type="SAM" id="Phobius"/>
    </source>
</evidence>
<evidence type="ECO:0000256" key="1">
    <source>
        <dbReference type="SAM" id="MobiDB-lite"/>
    </source>
</evidence>
<keyword evidence="2" id="KW-1133">Transmembrane helix</keyword>
<keyword evidence="2" id="KW-0812">Transmembrane</keyword>
<feature type="compositionally biased region" description="Basic and acidic residues" evidence="1">
    <location>
        <begin position="30"/>
        <end position="55"/>
    </location>
</feature>
<keyword evidence="4" id="KW-1185">Reference proteome</keyword>
<reference evidence="4" key="1">
    <citation type="journal article" date="2017" name="Nat. Microbiol.">
        <title>Global analysis of biosynthetic gene clusters reveals vast potential of secondary metabolite production in Penicillium species.</title>
        <authorList>
            <person name="Nielsen J.C."/>
            <person name="Grijseels S."/>
            <person name="Prigent S."/>
            <person name="Ji B."/>
            <person name="Dainat J."/>
            <person name="Nielsen K.F."/>
            <person name="Frisvad J.C."/>
            <person name="Workman M."/>
            <person name="Nielsen J."/>
        </authorList>
    </citation>
    <scope>NUCLEOTIDE SEQUENCE [LARGE SCALE GENOMIC DNA]</scope>
    <source>
        <strain evidence="4">IBT 31811</strain>
    </source>
</reference>
<sequence>MAEESVRPKFIDSGSLGTHDYTPVSTIQDKPLRQDDTRTHYEAIDHPSGVDDPRNSKPAQDSPPKANTPAFPSARLYRSGYIIVLISTYISMALFSWVTTCYLSFRPANDRQYGFWTTRSSQRAADIISSWNQQDLYVRNERWYRAARIIQSVVSVLTIPLISAVCSSTAVMFIQRKQARDKLSIRQVITLADKGWTDLTTYARVLPFFSTNGWKRHGSSFLLFAMLLNLLGAIISPLQQLFISTTTIKTPTEGSYILNLFEFASSWTYYDADRYDEVVILARSTLTAATVAQPMAQLWASSNSSCAINNFTQSQDCITGTRLTLGEIADLNDPFIAQLTNTFHTGLVRQYIPRINSSAQYTRIDANGFPSECDKIPGSFYVNYSYSDGNNTSWSDTGIRWHQELFAWGIRACIPNDITKSPWRPTRDRQDFFEELYLNFTVANSNMTKAESTFYKVKLDTTAGYFELPNYMNNGVAGHLLDEGPNTTATCGRGTECAWQWHNPSSPISHEQQNIANKGPLRTVAMALFGNGSFPQTRLEHPHKVIASSDTWEYSGTCINQAPLGFLFKSQGTSEQHIASLPTGCIADVDGGDVGDSLMTWMLSFTPDKNPLTNEDFLAADFTIAAFLANQAWMEHSHGGLMITYDMGADTQVPTISVAGITVVSILLGLLICILLPLALYASIALRWTPQLDAFTMMRMGASVADKVPLQIGREQGKIKALDEIPGWIGDYSETSEEVGKLGLGGSRELGIERDRRFECYEGDHEKRKVGPRGWRKYYVP</sequence>
<comment type="caution">
    <text evidence="3">The sequence shown here is derived from an EMBL/GenBank/DDBJ whole genome shotgun (WGS) entry which is preliminary data.</text>
</comment>